<protein>
    <submittedName>
        <fullName evidence="2">Uncharacterized protein</fullName>
    </submittedName>
</protein>
<proteinExistence type="predicted"/>
<keyword evidence="1" id="KW-1185">Reference proteome</keyword>
<accession>A0A914CCE5</accession>
<organism evidence="1 2">
    <name type="scientific">Acrobeloides nanus</name>
    <dbReference type="NCBI Taxonomy" id="290746"/>
    <lineage>
        <taxon>Eukaryota</taxon>
        <taxon>Metazoa</taxon>
        <taxon>Ecdysozoa</taxon>
        <taxon>Nematoda</taxon>
        <taxon>Chromadorea</taxon>
        <taxon>Rhabditida</taxon>
        <taxon>Tylenchina</taxon>
        <taxon>Cephalobomorpha</taxon>
        <taxon>Cephaloboidea</taxon>
        <taxon>Cephalobidae</taxon>
        <taxon>Acrobeloides</taxon>
    </lineage>
</organism>
<name>A0A914CCE5_9BILA</name>
<dbReference type="WBParaSite" id="ACRNAN_Path_848.g3272.t1">
    <property type="protein sequence ID" value="ACRNAN_Path_848.g3272.t1"/>
    <property type="gene ID" value="ACRNAN_Path_848.g3272"/>
</dbReference>
<evidence type="ECO:0000313" key="2">
    <source>
        <dbReference type="WBParaSite" id="ACRNAN_Path_848.g3272.t1"/>
    </source>
</evidence>
<reference evidence="2" key="1">
    <citation type="submission" date="2022-11" db="UniProtKB">
        <authorList>
            <consortium name="WormBaseParasite"/>
        </authorList>
    </citation>
    <scope>IDENTIFICATION</scope>
</reference>
<dbReference type="Gene3D" id="1.25.10.10">
    <property type="entry name" value="Leucine-rich Repeat Variant"/>
    <property type="match status" value="1"/>
</dbReference>
<dbReference type="AlphaFoldDB" id="A0A914CCE5"/>
<evidence type="ECO:0000313" key="1">
    <source>
        <dbReference type="Proteomes" id="UP000887540"/>
    </source>
</evidence>
<dbReference type="InterPro" id="IPR011989">
    <property type="entry name" value="ARM-like"/>
</dbReference>
<sequence>MYDTFMGLHASRGNIPNWIYGRNGDIQVDISEVIEDTDLFVTLARDKKGSQFIQQKFPNDRELCAFLFECLLESDLIFPLSKDVFGNFVIQ</sequence>
<dbReference type="Proteomes" id="UP000887540">
    <property type="component" value="Unplaced"/>
</dbReference>